<name>A0AAE3DNU7_9FIRM</name>
<keyword evidence="2" id="KW-1185">Reference proteome</keyword>
<protein>
    <submittedName>
        <fullName evidence="1">Sugar phosphate isomerase/epimerase</fullName>
    </submittedName>
</protein>
<evidence type="ECO:0000313" key="1">
    <source>
        <dbReference type="EMBL" id="MCC2167866.1"/>
    </source>
</evidence>
<evidence type="ECO:0000313" key="2">
    <source>
        <dbReference type="Proteomes" id="UP001199355"/>
    </source>
</evidence>
<dbReference type="Gene3D" id="3.20.20.150">
    <property type="entry name" value="Divalent-metal-dependent TIM barrel enzymes"/>
    <property type="match status" value="1"/>
</dbReference>
<dbReference type="InterPro" id="IPR036237">
    <property type="entry name" value="Xyl_isomerase-like_sf"/>
</dbReference>
<dbReference type="Proteomes" id="UP001199355">
    <property type="component" value="Unassembled WGS sequence"/>
</dbReference>
<sequence>MAIKRGVSFYSYQQAQFFGEMNWKDMCKELHDNLHCDGVEIINEATVPGYPFPSKEFIGDWNNTMARYNLQPVAFDGFLDTMRFRDHVLNHREASELLKLDLQLAHDMGFKHIRTMTGLPTDVIEGALDTAEKLDVGIAWEIHLPIPIRPDPTIKGLFCERPGTAVEETVEFIKKTGTKKVGFVPDMGIFNRGPYIDSIERELRHMDPDLAKEIRVVYESLYPMNLNKLGDEIEKNFKGKLTPAQERAFKWNKCADPSDLIPILPYVFSFHGKCHDMIEIPGQPGHYTEPAERFEDVISLLKQNNWDGYICTEFEGQRAWQDCTRDKWIDEVDQVRKNHEMLKRCIEAEL</sequence>
<reference evidence="1 2" key="1">
    <citation type="submission" date="2021-10" db="EMBL/GenBank/DDBJ databases">
        <title>Anaerobic single-cell dispensing facilitates the cultivation of human gut bacteria.</title>
        <authorList>
            <person name="Afrizal A."/>
        </authorList>
    </citation>
    <scope>NUCLEOTIDE SEQUENCE [LARGE SCALE GENOMIC DNA]</scope>
    <source>
        <strain evidence="1 2">CLA-AA-H244</strain>
    </source>
</reference>
<comment type="caution">
    <text evidence="1">The sequence shown here is derived from an EMBL/GenBank/DDBJ whole genome shotgun (WGS) entry which is preliminary data.</text>
</comment>
<accession>A0AAE3DNU7</accession>
<dbReference type="GO" id="GO:0016853">
    <property type="term" value="F:isomerase activity"/>
    <property type="evidence" value="ECO:0007669"/>
    <property type="project" value="UniProtKB-KW"/>
</dbReference>
<dbReference type="AlphaFoldDB" id="A0AAE3DNU7"/>
<keyword evidence="1" id="KW-0413">Isomerase</keyword>
<dbReference type="RefSeq" id="WP_308728346.1">
    <property type="nucleotide sequence ID" value="NZ_JAJEQF010000021.1"/>
</dbReference>
<organism evidence="1 2">
    <name type="scientific">Gallintestinimicrobium propionicum</name>
    <dbReference type="NCBI Taxonomy" id="2981770"/>
    <lineage>
        <taxon>Bacteria</taxon>
        <taxon>Bacillati</taxon>
        <taxon>Bacillota</taxon>
        <taxon>Clostridia</taxon>
        <taxon>Lachnospirales</taxon>
        <taxon>Lachnospiraceae</taxon>
        <taxon>Gallintestinimicrobium</taxon>
    </lineage>
</organism>
<gene>
    <name evidence="1" type="ORF">LKD45_09205</name>
</gene>
<dbReference type="EMBL" id="JAJEQF010000021">
    <property type="protein sequence ID" value="MCC2167866.1"/>
    <property type="molecule type" value="Genomic_DNA"/>
</dbReference>
<proteinExistence type="predicted"/>
<dbReference type="SUPFAM" id="SSF51658">
    <property type="entry name" value="Xylose isomerase-like"/>
    <property type="match status" value="1"/>
</dbReference>